<dbReference type="Proteomes" id="UP001366085">
    <property type="component" value="Unassembled WGS sequence"/>
</dbReference>
<gene>
    <name evidence="1" type="ORF">WDU93_14635</name>
</gene>
<evidence type="ECO:0000313" key="2">
    <source>
        <dbReference type="Proteomes" id="UP001366085"/>
    </source>
</evidence>
<reference evidence="1 2" key="1">
    <citation type="submission" date="2024-02" db="EMBL/GenBank/DDBJ databases">
        <authorList>
            <person name="Saticioglu I.B."/>
        </authorList>
    </citation>
    <scope>NUCLEOTIDE SEQUENCE [LARGE SCALE GENOMIC DNA]</scope>
    <source>
        <strain evidence="1 2">Mu-43</strain>
    </source>
</reference>
<accession>A0ABU8LQR9</accession>
<proteinExistence type="predicted"/>
<evidence type="ECO:0000313" key="1">
    <source>
        <dbReference type="EMBL" id="MEJ1092921.1"/>
    </source>
</evidence>
<comment type="caution">
    <text evidence="1">The sequence shown here is derived from an EMBL/GenBank/DDBJ whole genome shotgun (WGS) entry which is preliminary data.</text>
</comment>
<dbReference type="NCBIfam" id="NF047634">
    <property type="entry name" value="antiviral_Brig1"/>
    <property type="match status" value="1"/>
</dbReference>
<dbReference type="EMBL" id="JBBDGN010000019">
    <property type="protein sequence ID" value="MEJ1092921.1"/>
    <property type="molecule type" value="Genomic_DNA"/>
</dbReference>
<organism evidence="1 2">
    <name type="scientific">Microbacterium istanbulense</name>
    <dbReference type="NCBI Taxonomy" id="3122049"/>
    <lineage>
        <taxon>Bacteria</taxon>
        <taxon>Bacillati</taxon>
        <taxon>Actinomycetota</taxon>
        <taxon>Actinomycetes</taxon>
        <taxon>Micrococcales</taxon>
        <taxon>Microbacteriaceae</taxon>
        <taxon>Microbacterium</taxon>
    </lineage>
</organism>
<sequence>MTDLRGLVEYWDQHIRRWIDGDTDVPAELTPWFDSYRGSGRGEVRVDVFPEPYTGRLLGNIAPIVMLGLNPGAAVPRFQSPGGVFFQQLQSSAYHEWASTVPYASTEWESFAGPNRFYQNRFSFARRLLDDNDWPSADGVFFELYPWHSSGVTAAMNPPASLVREYLFEPIAGLDASHVFAFGKPWFAVAERLGLGSGRDFAASWRTPSRVARAYALPGGQDLIVMSQNGYAGPPGAEDTLTLARALGLR</sequence>
<dbReference type="RefSeq" id="WP_337321975.1">
    <property type="nucleotide sequence ID" value="NZ_JBBDGN010000019.1"/>
</dbReference>
<name>A0ABU8LQR9_9MICO</name>
<keyword evidence="2" id="KW-1185">Reference proteome</keyword>
<protein>
    <submittedName>
        <fullName evidence="1">Uncharacterized protein</fullName>
    </submittedName>
</protein>